<dbReference type="OrthoDB" id="9807628at2"/>
<dbReference type="InterPro" id="IPR002035">
    <property type="entry name" value="VWF_A"/>
</dbReference>
<feature type="domain" description="VWFA" evidence="3">
    <location>
        <begin position="94"/>
        <end position="287"/>
    </location>
</feature>
<dbReference type="Gene3D" id="3.40.50.410">
    <property type="entry name" value="von Willebrand factor, type A domain"/>
    <property type="match status" value="1"/>
</dbReference>
<reference evidence="5" key="1">
    <citation type="submission" date="2016-10" db="EMBL/GenBank/DDBJ databases">
        <authorList>
            <person name="Varghese N."/>
            <person name="Submissions S."/>
        </authorList>
    </citation>
    <scope>NUCLEOTIDE SEQUENCE [LARGE SCALE GENOMIC DNA]</scope>
    <source>
        <strain evidence="5">DSM 24213</strain>
    </source>
</reference>
<dbReference type="SUPFAM" id="SSF48452">
    <property type="entry name" value="TPR-like"/>
    <property type="match status" value="1"/>
</dbReference>
<organism evidence="4 5">
    <name type="scientific">Halopseudomonas yangmingensis</name>
    <dbReference type="NCBI Taxonomy" id="1720063"/>
    <lineage>
        <taxon>Bacteria</taxon>
        <taxon>Pseudomonadati</taxon>
        <taxon>Pseudomonadota</taxon>
        <taxon>Gammaproteobacteria</taxon>
        <taxon>Pseudomonadales</taxon>
        <taxon>Pseudomonadaceae</taxon>
        <taxon>Halopseudomonas</taxon>
    </lineage>
</organism>
<evidence type="ECO:0000256" key="2">
    <source>
        <dbReference type="SAM" id="MobiDB-lite"/>
    </source>
</evidence>
<feature type="compositionally biased region" description="Polar residues" evidence="2">
    <location>
        <begin position="479"/>
        <end position="500"/>
    </location>
</feature>
<dbReference type="PROSITE" id="PS50005">
    <property type="entry name" value="TPR"/>
    <property type="match status" value="1"/>
</dbReference>
<dbReference type="PROSITE" id="PS50234">
    <property type="entry name" value="VWFA"/>
    <property type="match status" value="1"/>
</dbReference>
<dbReference type="Proteomes" id="UP000243629">
    <property type="component" value="Unassembled WGS sequence"/>
</dbReference>
<keyword evidence="5" id="KW-1185">Reference proteome</keyword>
<dbReference type="EMBL" id="FOUI01000011">
    <property type="protein sequence ID" value="SFM66404.1"/>
    <property type="molecule type" value="Genomic_DNA"/>
</dbReference>
<dbReference type="InterPro" id="IPR050768">
    <property type="entry name" value="UPF0353/GerABKA_families"/>
</dbReference>
<evidence type="ECO:0000313" key="4">
    <source>
        <dbReference type="EMBL" id="SFM66404.1"/>
    </source>
</evidence>
<feature type="region of interest" description="Disordered" evidence="2">
    <location>
        <begin position="452"/>
        <end position="552"/>
    </location>
</feature>
<dbReference type="PANTHER" id="PTHR22550">
    <property type="entry name" value="SPORE GERMINATION PROTEIN"/>
    <property type="match status" value="1"/>
</dbReference>
<dbReference type="InterPro" id="IPR019734">
    <property type="entry name" value="TPR_rpt"/>
</dbReference>
<protein>
    <submittedName>
        <fullName evidence="4">Ca-activated chloride channel family protein</fullName>
    </submittedName>
</protein>
<dbReference type="AlphaFoldDB" id="A0A1I4SPJ2"/>
<dbReference type="SMART" id="SM00327">
    <property type="entry name" value="VWA"/>
    <property type="match status" value="1"/>
</dbReference>
<name>A0A1I4SPJ2_9GAMM</name>
<sequence>MPEIMLHLARPAWLLLLPLPAVLSWLLYRQGTSHSGWARLLPETVAQVLLSNTTAQHRGRWWLLAGGWMLAVIALSGPSVPAGQPQGLRAEAHAVVVVLDMSRAMLATDIKPERLQRAIRKIEDLLQRNDLETGLVVYAGSAHRVAPLTQDAETLSNLLRGLHPDIMPIDGQALEPGLQIARQMLSGRPPRRSSILLITSGVDDKALQALDQQAAELGSRLAVLGIGSAEGSPVALADGGFLRDEQGRILLPRLDAKQLASTLRRHGARYHGLTLDNSDLNQLLPPLRSAGIDSTTISQTLTEQSHWLLLLLLPIAALGYRRGWLGLVLCAGLLPVPAEALSWKDLWQRPDQQAMQLLDTDPATAARRFEDPAWRAWAWYQAADMPRAIEQYRVLVQQQPDIAEHHANLGTALAMDGYYEAALESFEQALTRAPDLRIARHNRSRVEAWLEAQRAEEQTADSKATESSPSGPAPHDQDATQPANPTPAQTDSTTSSNQTPATEETSSSGTAESNNNSQTEPAGATGEALQPAAAGNTAQPPDALQRERQQAMQQWLDSIEDNPAELLRRKFLHQYLEHHE</sequence>
<dbReference type="Pfam" id="PF13519">
    <property type="entry name" value="VWA_2"/>
    <property type="match status" value="1"/>
</dbReference>
<evidence type="ECO:0000313" key="5">
    <source>
        <dbReference type="Proteomes" id="UP000243629"/>
    </source>
</evidence>
<dbReference type="InterPro" id="IPR011990">
    <property type="entry name" value="TPR-like_helical_dom_sf"/>
</dbReference>
<gene>
    <name evidence="4" type="ORF">SAMN05216217_1112</name>
</gene>
<dbReference type="InterPro" id="IPR036465">
    <property type="entry name" value="vWFA_dom_sf"/>
</dbReference>
<dbReference type="SUPFAM" id="SSF53300">
    <property type="entry name" value="vWA-like"/>
    <property type="match status" value="1"/>
</dbReference>
<keyword evidence="1" id="KW-0802">TPR repeat</keyword>
<dbReference type="Gene3D" id="1.25.40.10">
    <property type="entry name" value="Tetratricopeptide repeat domain"/>
    <property type="match status" value="1"/>
</dbReference>
<accession>A0A1I4SPJ2</accession>
<dbReference type="STRING" id="1720063.SAMN05216217_1112"/>
<evidence type="ECO:0000256" key="1">
    <source>
        <dbReference type="PROSITE-ProRule" id="PRU00339"/>
    </source>
</evidence>
<feature type="compositionally biased region" description="Low complexity" evidence="2">
    <location>
        <begin position="501"/>
        <end position="517"/>
    </location>
</feature>
<dbReference type="PANTHER" id="PTHR22550:SF14">
    <property type="entry name" value="VWFA DOMAIN-CONTAINING PROTEIN"/>
    <property type="match status" value="1"/>
</dbReference>
<dbReference type="RefSeq" id="WP_093476560.1">
    <property type="nucleotide sequence ID" value="NZ_FOUI01000011.1"/>
</dbReference>
<proteinExistence type="predicted"/>
<feature type="repeat" description="TPR" evidence="1">
    <location>
        <begin position="403"/>
        <end position="436"/>
    </location>
</feature>
<evidence type="ECO:0000259" key="3">
    <source>
        <dbReference type="PROSITE" id="PS50234"/>
    </source>
</evidence>
<feature type="compositionally biased region" description="Polar residues" evidence="2">
    <location>
        <begin position="461"/>
        <end position="470"/>
    </location>
</feature>